<name>A0A0A8Y6R3_ARUDO</name>
<accession>A0A0A8Y6R3</accession>
<sequence>MKQETTIFKALVMSFCSSGQYKFLDVY</sequence>
<reference evidence="1" key="1">
    <citation type="submission" date="2014-09" db="EMBL/GenBank/DDBJ databases">
        <authorList>
            <person name="Magalhaes I.L.F."/>
            <person name="Oliveira U."/>
            <person name="Santos F.R."/>
            <person name="Vidigal T.H.D.A."/>
            <person name="Brescovit A.D."/>
            <person name="Santos A.J."/>
        </authorList>
    </citation>
    <scope>NUCLEOTIDE SEQUENCE</scope>
    <source>
        <tissue evidence="1">Shoot tissue taken approximately 20 cm above the soil surface</tissue>
    </source>
</reference>
<dbReference type="EMBL" id="GBRH01276104">
    <property type="protein sequence ID" value="JAD21791.1"/>
    <property type="molecule type" value="Transcribed_RNA"/>
</dbReference>
<evidence type="ECO:0000313" key="1">
    <source>
        <dbReference type="EMBL" id="JAD21791.1"/>
    </source>
</evidence>
<proteinExistence type="predicted"/>
<protein>
    <submittedName>
        <fullName evidence="1">Uncharacterized protein</fullName>
    </submittedName>
</protein>
<reference evidence="1" key="2">
    <citation type="journal article" date="2015" name="Data Brief">
        <title>Shoot transcriptome of the giant reed, Arundo donax.</title>
        <authorList>
            <person name="Barrero R.A."/>
            <person name="Guerrero F.D."/>
            <person name="Moolhuijzen P."/>
            <person name="Goolsby J.A."/>
            <person name="Tidwell J."/>
            <person name="Bellgard S.E."/>
            <person name="Bellgard M.I."/>
        </authorList>
    </citation>
    <scope>NUCLEOTIDE SEQUENCE</scope>
    <source>
        <tissue evidence="1">Shoot tissue taken approximately 20 cm above the soil surface</tissue>
    </source>
</reference>
<dbReference type="AlphaFoldDB" id="A0A0A8Y6R3"/>
<organism evidence="1">
    <name type="scientific">Arundo donax</name>
    <name type="common">Giant reed</name>
    <name type="synonym">Donax arundinaceus</name>
    <dbReference type="NCBI Taxonomy" id="35708"/>
    <lineage>
        <taxon>Eukaryota</taxon>
        <taxon>Viridiplantae</taxon>
        <taxon>Streptophyta</taxon>
        <taxon>Embryophyta</taxon>
        <taxon>Tracheophyta</taxon>
        <taxon>Spermatophyta</taxon>
        <taxon>Magnoliopsida</taxon>
        <taxon>Liliopsida</taxon>
        <taxon>Poales</taxon>
        <taxon>Poaceae</taxon>
        <taxon>PACMAD clade</taxon>
        <taxon>Arundinoideae</taxon>
        <taxon>Arundineae</taxon>
        <taxon>Arundo</taxon>
    </lineage>
</organism>